<proteinExistence type="predicted"/>
<evidence type="ECO:0000313" key="1">
    <source>
        <dbReference type="EMBL" id="EBS6067248.1"/>
    </source>
</evidence>
<protein>
    <submittedName>
        <fullName evidence="1">Uncharacterized protein</fullName>
    </submittedName>
</protein>
<reference evidence="1" key="1">
    <citation type="submission" date="2018-07" db="EMBL/GenBank/DDBJ databases">
        <authorList>
            <person name="Ashton P.M."/>
            <person name="Dallman T."/>
            <person name="Nair S."/>
            <person name="De Pinna E."/>
            <person name="Peters T."/>
            <person name="Grant K."/>
        </authorList>
    </citation>
    <scope>NUCLEOTIDE SEQUENCE</scope>
    <source>
        <strain evidence="1">506860</strain>
    </source>
</reference>
<dbReference type="EMBL" id="AAKRAQ010000036">
    <property type="protein sequence ID" value="ECU7778936.1"/>
    <property type="molecule type" value="Genomic_DNA"/>
</dbReference>
<dbReference type="SUPFAM" id="SSF46785">
    <property type="entry name" value="Winged helix' DNA-binding domain"/>
    <property type="match status" value="1"/>
</dbReference>
<dbReference type="EMBL" id="AAGWAL010000021">
    <property type="protein sequence ID" value="EBS6067248.1"/>
    <property type="molecule type" value="Genomic_DNA"/>
</dbReference>
<gene>
    <name evidence="2" type="ORF">BEJ32_22820</name>
    <name evidence="1" type="ORF">DVF10_14435</name>
</gene>
<name>A0A5H6TL15_SALAB</name>
<reference evidence="2" key="2">
    <citation type="submission" date="2018-07" db="EMBL/GenBank/DDBJ databases">
        <authorList>
            <consortium name="PulseNet: The National Subtyping Network for Foodborne Disease Surveillance"/>
            <person name="Tarr C.L."/>
            <person name="Trees E."/>
            <person name="Katz L.S."/>
            <person name="Carleton-Romer H.A."/>
            <person name="Stroika S."/>
            <person name="Kucerova Z."/>
            <person name="Roache K.F."/>
            <person name="Sabol A.L."/>
            <person name="Besser J."/>
            <person name="Gerner-Smidt P."/>
        </authorList>
    </citation>
    <scope>NUCLEOTIDE SEQUENCE</scope>
    <source>
        <strain evidence="2">PNUSAS003091</strain>
    </source>
</reference>
<evidence type="ECO:0000313" key="2">
    <source>
        <dbReference type="EMBL" id="ECU7778936.1"/>
    </source>
</evidence>
<comment type="caution">
    <text evidence="1">The sequence shown here is derived from an EMBL/GenBank/DDBJ whole genome shotgun (WGS) entry which is preliminary data.</text>
</comment>
<accession>A0A5H6TL15</accession>
<dbReference type="InterPro" id="IPR036390">
    <property type="entry name" value="WH_DNA-bd_sf"/>
</dbReference>
<sequence length="135" mass="14990">MEQPAARILNLLCLAGKLPARKVAEHLGITPAEALRQLHGLEVRAEVSQMNGFWFIRPREARLTPAEMDRVLDVIPEKTPGVTVTEIALTLGYSLTQVERAISRLTHAGRVMKSGYGPATRWVKLRGWVSHGFIP</sequence>
<organism evidence="1">
    <name type="scientific">Salmonella abony</name>
    <dbReference type="NCBI Taxonomy" id="29482"/>
    <lineage>
        <taxon>Bacteria</taxon>
        <taxon>Pseudomonadati</taxon>
        <taxon>Pseudomonadota</taxon>
        <taxon>Gammaproteobacteria</taxon>
        <taxon>Enterobacterales</taxon>
        <taxon>Enterobacteriaceae</taxon>
        <taxon>Salmonella</taxon>
    </lineage>
</organism>
<dbReference type="AlphaFoldDB" id="A0A5H6TL15"/>